<dbReference type="Gramene" id="OQU83468">
    <property type="protein sequence ID" value="OQU83468"/>
    <property type="gene ID" value="SORBI_3005G121100"/>
</dbReference>
<feature type="region of interest" description="Disordered" evidence="1">
    <location>
        <begin position="269"/>
        <end position="336"/>
    </location>
</feature>
<dbReference type="InterPro" id="IPR013087">
    <property type="entry name" value="Znf_C2H2_type"/>
</dbReference>
<feature type="region of interest" description="Disordered" evidence="1">
    <location>
        <begin position="13"/>
        <end position="35"/>
    </location>
</feature>
<protein>
    <recommendedName>
        <fullName evidence="2">C2H2-type domain-containing protein</fullName>
    </recommendedName>
</protein>
<organism evidence="3 4">
    <name type="scientific">Sorghum bicolor</name>
    <name type="common">Sorghum</name>
    <name type="synonym">Sorghum vulgare</name>
    <dbReference type="NCBI Taxonomy" id="4558"/>
    <lineage>
        <taxon>Eukaryota</taxon>
        <taxon>Viridiplantae</taxon>
        <taxon>Streptophyta</taxon>
        <taxon>Embryophyta</taxon>
        <taxon>Tracheophyta</taxon>
        <taxon>Spermatophyta</taxon>
        <taxon>Magnoliopsida</taxon>
        <taxon>Liliopsida</taxon>
        <taxon>Poales</taxon>
        <taxon>Poaceae</taxon>
        <taxon>PACMAD clade</taxon>
        <taxon>Panicoideae</taxon>
        <taxon>Andropogonodae</taxon>
        <taxon>Andropogoneae</taxon>
        <taxon>Sorghinae</taxon>
        <taxon>Sorghum</taxon>
    </lineage>
</organism>
<feature type="compositionally biased region" description="Basic residues" evidence="1">
    <location>
        <begin position="269"/>
        <end position="284"/>
    </location>
</feature>
<keyword evidence="4" id="KW-1185">Reference proteome</keyword>
<reference evidence="4" key="2">
    <citation type="journal article" date="2018" name="Plant J.">
        <title>The Sorghum bicolor reference genome: improved assembly, gene annotations, a transcriptome atlas, and signatures of genome organization.</title>
        <authorList>
            <person name="McCormick R.F."/>
            <person name="Truong S.K."/>
            <person name="Sreedasyam A."/>
            <person name="Jenkins J."/>
            <person name="Shu S."/>
            <person name="Sims D."/>
            <person name="Kennedy M."/>
            <person name="Amirebrahimi M."/>
            <person name="Weers B.D."/>
            <person name="McKinley B."/>
            <person name="Mattison A."/>
            <person name="Morishige D.T."/>
            <person name="Grimwood J."/>
            <person name="Schmutz J."/>
            <person name="Mullet J.E."/>
        </authorList>
    </citation>
    <scope>NUCLEOTIDE SEQUENCE [LARGE SCALE GENOMIC DNA]</scope>
    <source>
        <strain evidence="4">cv. BTx623</strain>
    </source>
</reference>
<dbReference type="PROSITE" id="PS00028">
    <property type="entry name" value="ZINC_FINGER_C2H2_1"/>
    <property type="match status" value="2"/>
</dbReference>
<feature type="domain" description="C2H2-type" evidence="2">
    <location>
        <begin position="233"/>
        <end position="256"/>
    </location>
</feature>
<name>A0A1Z5RIA5_SORBI</name>
<evidence type="ECO:0000259" key="2">
    <source>
        <dbReference type="PROSITE" id="PS00028"/>
    </source>
</evidence>
<dbReference type="eggNOG" id="KOG4173">
    <property type="taxonomic scope" value="Eukaryota"/>
</dbReference>
<sequence length="392" mass="44038">MVPSNLFFPSARAAHERIGHTPTRARRETPSLSSPLLSSPAFCLPHCEFEFEFELEPDSSPLSLSLSSLPHAASGGPVRTARIDRMQQKPDDAMEEAAAAPKAAAVTAGPELGFWLAARRRLAPDDPFFAAGDLERELLAKHLALDLSEDDRDQLEKMEVASTCTVFCPIAGCGAHLDCLEEFEDHYVTRHTASCSVCSRVYPTSRLLSIHVSEAHDSYFQAKVARGFPMYECLVEGCGMKLKSYKSRLQHLIDKHQFPKSFEFFKKARASQRQRQKSQRRQTAHKGEETRDNSMDVDGKGARQTNQRYRQKQHDHNELKESKQQHKEAKENEMEVEQKIDELTSAVSKLSTADSTPAKVTFGHRRSRGLTFVPRSIRQNKQAASQLEATND</sequence>
<feature type="compositionally biased region" description="Basic and acidic residues" evidence="1">
    <location>
        <begin position="13"/>
        <end position="29"/>
    </location>
</feature>
<dbReference type="Proteomes" id="UP000000768">
    <property type="component" value="Chromosome 5"/>
</dbReference>
<dbReference type="STRING" id="4558.A0A1Z5RIA5"/>
<dbReference type="AlphaFoldDB" id="A0A1Z5RIA5"/>
<dbReference type="EMBL" id="CM000764">
    <property type="protein sequence ID" value="OQU83468.1"/>
    <property type="molecule type" value="Genomic_DNA"/>
</dbReference>
<dbReference type="OMA" id="HERIGHT"/>
<gene>
    <name evidence="3" type="ORF">SORBI_3005G121100</name>
</gene>
<evidence type="ECO:0000256" key="1">
    <source>
        <dbReference type="SAM" id="MobiDB-lite"/>
    </source>
</evidence>
<evidence type="ECO:0000313" key="3">
    <source>
        <dbReference type="EMBL" id="OQU83468.1"/>
    </source>
</evidence>
<dbReference type="InParanoid" id="A0A1Z5RIA5"/>
<feature type="compositionally biased region" description="Basic and acidic residues" evidence="1">
    <location>
        <begin position="312"/>
        <end position="336"/>
    </location>
</feature>
<feature type="domain" description="C2H2-type" evidence="2">
    <location>
        <begin position="195"/>
        <end position="216"/>
    </location>
</feature>
<evidence type="ECO:0000313" key="4">
    <source>
        <dbReference type="Proteomes" id="UP000000768"/>
    </source>
</evidence>
<accession>A0A1Z5RIA5</accession>
<reference evidence="3 4" key="1">
    <citation type="journal article" date="2009" name="Nature">
        <title>The Sorghum bicolor genome and the diversification of grasses.</title>
        <authorList>
            <person name="Paterson A.H."/>
            <person name="Bowers J.E."/>
            <person name="Bruggmann R."/>
            <person name="Dubchak I."/>
            <person name="Grimwood J."/>
            <person name="Gundlach H."/>
            <person name="Haberer G."/>
            <person name="Hellsten U."/>
            <person name="Mitros T."/>
            <person name="Poliakov A."/>
            <person name="Schmutz J."/>
            <person name="Spannagl M."/>
            <person name="Tang H."/>
            <person name="Wang X."/>
            <person name="Wicker T."/>
            <person name="Bharti A.K."/>
            <person name="Chapman J."/>
            <person name="Feltus F.A."/>
            <person name="Gowik U."/>
            <person name="Grigoriev I.V."/>
            <person name="Lyons E."/>
            <person name="Maher C.A."/>
            <person name="Martis M."/>
            <person name="Narechania A."/>
            <person name="Otillar R.P."/>
            <person name="Penning B.W."/>
            <person name="Salamov A.A."/>
            <person name="Wang Y."/>
            <person name="Zhang L."/>
            <person name="Carpita N.C."/>
            <person name="Freeling M."/>
            <person name="Gingle A.R."/>
            <person name="Hash C.T."/>
            <person name="Keller B."/>
            <person name="Klein P."/>
            <person name="Kresovich S."/>
            <person name="McCann M.C."/>
            <person name="Ming R."/>
            <person name="Peterson D.G."/>
            <person name="Mehboob-ur-Rahman"/>
            <person name="Ware D."/>
            <person name="Westhoff P."/>
            <person name="Mayer K.F."/>
            <person name="Messing J."/>
            <person name="Rokhsar D.S."/>
        </authorList>
    </citation>
    <scope>NUCLEOTIDE SEQUENCE [LARGE SCALE GENOMIC DNA]</scope>
    <source>
        <strain evidence="4">cv. BTx623</strain>
    </source>
</reference>
<dbReference type="InterPro" id="IPR039258">
    <property type="entry name" value="ZNF511"/>
</dbReference>
<proteinExistence type="predicted"/>
<dbReference type="FunCoup" id="A0A1Z5RIA5">
    <property type="interactions" value="85"/>
</dbReference>
<dbReference type="SMART" id="SM00355">
    <property type="entry name" value="ZnF_C2H2"/>
    <property type="match status" value="3"/>
</dbReference>
<feature type="compositionally biased region" description="Basic and acidic residues" evidence="1">
    <location>
        <begin position="285"/>
        <end position="301"/>
    </location>
</feature>
<dbReference type="PANTHER" id="PTHR21354">
    <property type="entry name" value="ZINC FINGER PROTEIN 511"/>
    <property type="match status" value="1"/>
</dbReference>
<dbReference type="PANTHER" id="PTHR21354:SF0">
    <property type="entry name" value="ZINC FINGER PROTEIN 511"/>
    <property type="match status" value="1"/>
</dbReference>